<protein>
    <recommendedName>
        <fullName evidence="4">Secreted protein</fullName>
    </recommendedName>
</protein>
<gene>
    <name evidence="2" type="ORF">KC01_LOCUS18489</name>
</gene>
<proteinExistence type="predicted"/>
<dbReference type="EMBL" id="OZ035840">
    <property type="protein sequence ID" value="CAL1588749.1"/>
    <property type="molecule type" value="Genomic_DNA"/>
</dbReference>
<evidence type="ECO:0008006" key="4">
    <source>
        <dbReference type="Google" id="ProtNLM"/>
    </source>
</evidence>
<feature type="chain" id="PRO_5043729849" description="Secreted protein" evidence="1">
    <location>
        <begin position="18"/>
        <end position="75"/>
    </location>
</feature>
<name>A0AAV2KGL4_KNICA</name>
<evidence type="ECO:0000313" key="3">
    <source>
        <dbReference type="Proteomes" id="UP001497482"/>
    </source>
</evidence>
<dbReference type="AlphaFoldDB" id="A0AAV2KGL4"/>
<reference evidence="2 3" key="1">
    <citation type="submission" date="2024-04" db="EMBL/GenBank/DDBJ databases">
        <authorList>
            <person name="Waldvogel A.-M."/>
            <person name="Schoenle A."/>
        </authorList>
    </citation>
    <scope>NUCLEOTIDE SEQUENCE [LARGE SCALE GENOMIC DNA]</scope>
</reference>
<accession>A0AAV2KGL4</accession>
<dbReference type="Proteomes" id="UP001497482">
    <property type="component" value="Chromosome 18"/>
</dbReference>
<evidence type="ECO:0000256" key="1">
    <source>
        <dbReference type="SAM" id="SignalP"/>
    </source>
</evidence>
<keyword evidence="3" id="KW-1185">Reference proteome</keyword>
<feature type="signal peptide" evidence="1">
    <location>
        <begin position="1"/>
        <end position="17"/>
    </location>
</feature>
<sequence>MVLLLLCCLIGLHLTSGASDDLVQLNMGRMELTLILSVLRHHHLLHMSRAHSGVYEVLKLTGASGNKEPTTMIIS</sequence>
<keyword evidence="1" id="KW-0732">Signal</keyword>
<organism evidence="2 3">
    <name type="scientific">Knipowitschia caucasica</name>
    <name type="common">Caucasian dwarf goby</name>
    <name type="synonym">Pomatoschistus caucasicus</name>
    <dbReference type="NCBI Taxonomy" id="637954"/>
    <lineage>
        <taxon>Eukaryota</taxon>
        <taxon>Metazoa</taxon>
        <taxon>Chordata</taxon>
        <taxon>Craniata</taxon>
        <taxon>Vertebrata</taxon>
        <taxon>Euteleostomi</taxon>
        <taxon>Actinopterygii</taxon>
        <taxon>Neopterygii</taxon>
        <taxon>Teleostei</taxon>
        <taxon>Neoteleostei</taxon>
        <taxon>Acanthomorphata</taxon>
        <taxon>Gobiaria</taxon>
        <taxon>Gobiiformes</taxon>
        <taxon>Gobioidei</taxon>
        <taxon>Gobiidae</taxon>
        <taxon>Gobiinae</taxon>
        <taxon>Knipowitschia</taxon>
    </lineage>
</organism>
<evidence type="ECO:0000313" key="2">
    <source>
        <dbReference type="EMBL" id="CAL1588749.1"/>
    </source>
</evidence>